<sequence length="251" mass="27541">MFTVLLTPAEADDEKEGDISNGSTTIGVTPTPLKESLLTTPSKVCDPFVPEKFIDALSELAELAVKMVRKAASLGKVVIVTNAQVRLSIKALKVRRDGKLMHSEISLMVNDALVTKELTESTSMDSINEVYIGPARFDSRVLAQCDFDWGFPTRKGSIDESNFGKYSDSEDGEQLIDSQRALMSTRMTVIVMDDDEGCIAPLSSEIFRLPALVVRRIKDTPRSSRCCTTTRRLEILVGSVNGRKESSNSNS</sequence>
<dbReference type="GeneID" id="9055303"/>
<reference evidence="1 2" key="1">
    <citation type="submission" date="2008-07" db="EMBL/GenBank/DDBJ databases">
        <authorList>
            <person name="El-Sayed N."/>
            <person name="Caler E."/>
            <person name="Inman J."/>
            <person name="Amedeo P."/>
            <person name="Hass B."/>
            <person name="Wortman J."/>
        </authorList>
    </citation>
    <scope>NUCLEOTIDE SEQUENCE [LARGE SCALE GENOMIC DNA]</scope>
    <source>
        <strain evidence="2">ATCC 50983 / TXsc</strain>
    </source>
</reference>
<dbReference type="InParanoid" id="C5M0E9"/>
<accession>C5M0E9</accession>
<dbReference type="RefSeq" id="XP_002764839.1">
    <property type="nucleotide sequence ID" value="XM_002764793.1"/>
</dbReference>
<dbReference type="AlphaFoldDB" id="C5M0E9"/>
<evidence type="ECO:0000313" key="2">
    <source>
        <dbReference type="Proteomes" id="UP000007800"/>
    </source>
</evidence>
<organism evidence="2">
    <name type="scientific">Perkinsus marinus (strain ATCC 50983 / TXsc)</name>
    <dbReference type="NCBI Taxonomy" id="423536"/>
    <lineage>
        <taxon>Eukaryota</taxon>
        <taxon>Sar</taxon>
        <taxon>Alveolata</taxon>
        <taxon>Perkinsozoa</taxon>
        <taxon>Perkinsea</taxon>
        <taxon>Perkinsida</taxon>
        <taxon>Perkinsidae</taxon>
        <taxon>Perkinsus</taxon>
    </lineage>
</organism>
<proteinExistence type="predicted"/>
<gene>
    <name evidence="1" type="ORF">Pmar_PMAR009255</name>
</gene>
<name>C5M0E9_PERM5</name>
<keyword evidence="2" id="KW-1185">Reference proteome</keyword>
<dbReference type="Proteomes" id="UP000007800">
    <property type="component" value="Unassembled WGS sequence"/>
</dbReference>
<evidence type="ECO:0000313" key="1">
    <source>
        <dbReference type="EMBL" id="EEQ97556.1"/>
    </source>
</evidence>
<dbReference type="EMBL" id="GG687085">
    <property type="protein sequence ID" value="EEQ97556.1"/>
    <property type="molecule type" value="Genomic_DNA"/>
</dbReference>
<protein>
    <submittedName>
        <fullName evidence="1">Uncharacterized protein</fullName>
    </submittedName>
</protein>